<feature type="region of interest" description="Disordered" evidence="1">
    <location>
        <begin position="69"/>
        <end position="94"/>
    </location>
</feature>
<organism evidence="2 3">
    <name type="scientific">Erwinia aphidicola</name>
    <dbReference type="NCBI Taxonomy" id="68334"/>
    <lineage>
        <taxon>Bacteria</taxon>
        <taxon>Pseudomonadati</taxon>
        <taxon>Pseudomonadota</taxon>
        <taxon>Gammaproteobacteria</taxon>
        <taxon>Enterobacterales</taxon>
        <taxon>Erwiniaceae</taxon>
        <taxon>Erwinia</taxon>
    </lineage>
</organism>
<reference evidence="2 3" key="1">
    <citation type="submission" date="2024-02" db="EMBL/GenBank/DDBJ databases">
        <title>First report Erwinia aphidicola in onion in Chile.</title>
        <authorList>
            <person name="Valenzuela M."/>
            <person name="Pena M."/>
            <person name="Dutta B."/>
        </authorList>
    </citation>
    <scope>NUCLEOTIDE SEQUENCE [LARGE SCALE GENOMIC DNA]</scope>
    <source>
        <strain evidence="2 3">QCJ3A</strain>
    </source>
</reference>
<dbReference type="EMBL" id="JBANEI010000014">
    <property type="protein sequence ID" value="MEI2683525.1"/>
    <property type="molecule type" value="Genomic_DNA"/>
</dbReference>
<evidence type="ECO:0000256" key="1">
    <source>
        <dbReference type="SAM" id="MobiDB-lite"/>
    </source>
</evidence>
<dbReference type="RefSeq" id="WP_336203480.1">
    <property type="nucleotide sequence ID" value="NZ_JBANEI010000014.1"/>
</dbReference>
<proteinExistence type="predicted"/>
<gene>
    <name evidence="2" type="ORF">V8N49_17905</name>
</gene>
<keyword evidence="3" id="KW-1185">Reference proteome</keyword>
<dbReference type="Proteomes" id="UP001306592">
    <property type="component" value="Unassembled WGS sequence"/>
</dbReference>
<protein>
    <submittedName>
        <fullName evidence="2">Uncharacterized protein</fullName>
    </submittedName>
</protein>
<name>A0ABU8DJ44_ERWAP</name>
<accession>A0ABU8DJ44</accession>
<evidence type="ECO:0000313" key="2">
    <source>
        <dbReference type="EMBL" id="MEI2683525.1"/>
    </source>
</evidence>
<evidence type="ECO:0000313" key="3">
    <source>
        <dbReference type="Proteomes" id="UP001306592"/>
    </source>
</evidence>
<sequence length="94" mass="10070">MTATVTQEWQTMLPGSLPAIRLDGLIDKERVIVERHASGSALRRGGTTLQALWFILALNVGDKLVSSAPQRTRLGNGSGTLGYAPGKPLSTRIQ</sequence>
<comment type="caution">
    <text evidence="2">The sequence shown here is derived from an EMBL/GenBank/DDBJ whole genome shotgun (WGS) entry which is preliminary data.</text>
</comment>